<keyword evidence="3" id="KW-1185">Reference proteome</keyword>
<sequence>MGESLGMGRTQEPQDGLPHREVEYRRGPVNHAQTVSPAADTDDTAHRRTQGPAGTRLTQQPPSGR</sequence>
<reference evidence="2 3" key="1">
    <citation type="journal article" date="2019" name="Int. J. Syst. Evol. Microbiol.">
        <title>The Global Catalogue of Microorganisms (GCM) 10K type strain sequencing project: providing services to taxonomists for standard genome sequencing and annotation.</title>
        <authorList>
            <consortium name="The Broad Institute Genomics Platform"/>
            <consortium name="The Broad Institute Genome Sequencing Center for Infectious Disease"/>
            <person name="Wu L."/>
            <person name="Ma J."/>
        </authorList>
    </citation>
    <scope>NUCLEOTIDE SEQUENCE [LARGE SCALE GENOMIC DNA]</scope>
    <source>
        <strain evidence="2 3">JCM 13004</strain>
    </source>
</reference>
<dbReference type="Proteomes" id="UP001500037">
    <property type="component" value="Unassembled WGS sequence"/>
</dbReference>
<organism evidence="2 3">
    <name type="scientific">Kitasatospora nipponensis</name>
    <dbReference type="NCBI Taxonomy" id="258049"/>
    <lineage>
        <taxon>Bacteria</taxon>
        <taxon>Bacillati</taxon>
        <taxon>Actinomycetota</taxon>
        <taxon>Actinomycetes</taxon>
        <taxon>Kitasatosporales</taxon>
        <taxon>Streptomycetaceae</taxon>
        <taxon>Kitasatospora</taxon>
    </lineage>
</organism>
<accession>A0ABN1VZY2</accession>
<evidence type="ECO:0000256" key="1">
    <source>
        <dbReference type="SAM" id="MobiDB-lite"/>
    </source>
</evidence>
<comment type="caution">
    <text evidence="2">The sequence shown here is derived from an EMBL/GenBank/DDBJ whole genome shotgun (WGS) entry which is preliminary data.</text>
</comment>
<name>A0ABN1VZY2_9ACTN</name>
<proteinExistence type="predicted"/>
<feature type="compositionally biased region" description="Basic and acidic residues" evidence="1">
    <location>
        <begin position="17"/>
        <end position="26"/>
    </location>
</feature>
<evidence type="ECO:0000313" key="3">
    <source>
        <dbReference type="Proteomes" id="UP001500037"/>
    </source>
</evidence>
<feature type="region of interest" description="Disordered" evidence="1">
    <location>
        <begin position="1"/>
        <end position="65"/>
    </location>
</feature>
<gene>
    <name evidence="2" type="ORF">GCM10009665_17880</name>
</gene>
<protein>
    <submittedName>
        <fullName evidence="2">Uncharacterized protein</fullName>
    </submittedName>
</protein>
<dbReference type="EMBL" id="BAAALF010000020">
    <property type="protein sequence ID" value="GAA1227788.1"/>
    <property type="molecule type" value="Genomic_DNA"/>
</dbReference>
<evidence type="ECO:0000313" key="2">
    <source>
        <dbReference type="EMBL" id="GAA1227788.1"/>
    </source>
</evidence>
<feature type="compositionally biased region" description="Polar residues" evidence="1">
    <location>
        <begin position="56"/>
        <end position="65"/>
    </location>
</feature>